<sequence>MSPDTILILIVAAAFFAGFVDAIAGGGGLITIPALLLGGFDPLSALGTNKLQSLFGSGSATIAYARRGLVDLKSLLPAAGLSFAGACAGALAAMLLPPDLLGGILPFLLIGIAVYFAIKPNLSDVDRERRISPVVFACFFVPLIGAYDGLFGPGTGSFFMIAFVALAGYGVLKATAHTKLLNFASNLGGFAIFAFSGSIHWKLGLAMGIAQFCGARLGAVSAVRFGAKLIRPLLVAVCTILALKLIMG</sequence>
<proteinExistence type="inferred from homology"/>
<keyword evidence="7 8" id="KW-0472">Membrane</keyword>
<feature type="transmembrane region" description="Helical" evidence="8">
    <location>
        <begin position="156"/>
        <end position="175"/>
    </location>
</feature>
<accession>A0A0B1PZ46</accession>
<evidence type="ECO:0000313" key="10">
    <source>
        <dbReference type="Proteomes" id="UP000030826"/>
    </source>
</evidence>
<protein>
    <recommendedName>
        <fullName evidence="8">Probable membrane transporter protein</fullName>
    </recommendedName>
</protein>
<evidence type="ECO:0000256" key="5">
    <source>
        <dbReference type="ARBA" id="ARBA00022692"/>
    </source>
</evidence>
<dbReference type="InterPro" id="IPR052017">
    <property type="entry name" value="TSUP"/>
</dbReference>
<dbReference type="GO" id="GO:0005886">
    <property type="term" value="C:plasma membrane"/>
    <property type="evidence" value="ECO:0007669"/>
    <property type="project" value="UniProtKB-SubCell"/>
</dbReference>
<feature type="transmembrane region" description="Helical" evidence="8">
    <location>
        <begin position="130"/>
        <end position="150"/>
    </location>
</feature>
<keyword evidence="4 8" id="KW-1003">Cell membrane</keyword>
<dbReference type="InterPro" id="IPR002781">
    <property type="entry name" value="TM_pro_TauE-like"/>
</dbReference>
<dbReference type="PANTHER" id="PTHR30269:SF0">
    <property type="entry name" value="MEMBRANE TRANSPORTER PROTEIN YFCA-RELATED"/>
    <property type="match status" value="1"/>
</dbReference>
<evidence type="ECO:0000256" key="4">
    <source>
        <dbReference type="ARBA" id="ARBA00022475"/>
    </source>
</evidence>
<feature type="transmembrane region" description="Helical" evidence="8">
    <location>
        <begin position="100"/>
        <end position="118"/>
    </location>
</feature>
<dbReference type="PANTHER" id="PTHR30269">
    <property type="entry name" value="TRANSMEMBRANE PROTEIN YFCA"/>
    <property type="match status" value="1"/>
</dbReference>
<reference evidence="9 10" key="1">
    <citation type="submission" date="2014-09" db="EMBL/GenBank/DDBJ databases">
        <title>Isolation and characterization of Aurantimonas altamirensis ON-56566 from clinical sample following a dog bite.</title>
        <authorList>
            <person name="Eshaghi A."/>
            <person name="Li A."/>
            <person name="Shahinas D."/>
            <person name="Bahn P."/>
            <person name="Kus J.V."/>
            <person name="Patel S.N."/>
        </authorList>
    </citation>
    <scope>NUCLEOTIDE SEQUENCE [LARGE SCALE GENOMIC DNA]</scope>
    <source>
        <strain evidence="9 10">ON-56566</strain>
    </source>
</reference>
<dbReference type="Proteomes" id="UP000030826">
    <property type="component" value="Unassembled WGS sequence"/>
</dbReference>
<dbReference type="Pfam" id="PF01925">
    <property type="entry name" value="TauE"/>
    <property type="match status" value="1"/>
</dbReference>
<dbReference type="AlphaFoldDB" id="A0A0B1PZ46"/>
<keyword evidence="6 8" id="KW-1133">Transmembrane helix</keyword>
<comment type="subcellular location">
    <subcellularLocation>
        <location evidence="1 8">Cell membrane</location>
        <topology evidence="1 8">Multi-pass membrane protein</topology>
    </subcellularLocation>
</comment>
<evidence type="ECO:0000256" key="2">
    <source>
        <dbReference type="ARBA" id="ARBA00009142"/>
    </source>
</evidence>
<evidence type="ECO:0000256" key="7">
    <source>
        <dbReference type="ARBA" id="ARBA00023136"/>
    </source>
</evidence>
<evidence type="ECO:0000256" key="6">
    <source>
        <dbReference type="ARBA" id="ARBA00022989"/>
    </source>
</evidence>
<evidence type="ECO:0000256" key="3">
    <source>
        <dbReference type="ARBA" id="ARBA00022448"/>
    </source>
</evidence>
<keyword evidence="5 8" id="KW-0812">Transmembrane</keyword>
<feature type="transmembrane region" description="Helical" evidence="8">
    <location>
        <begin position="187"/>
        <end position="209"/>
    </location>
</feature>
<comment type="caution">
    <text evidence="9">The sequence shown here is derived from an EMBL/GenBank/DDBJ whole genome shotgun (WGS) entry which is preliminary data.</text>
</comment>
<feature type="transmembrane region" description="Helical" evidence="8">
    <location>
        <begin position="6"/>
        <end position="37"/>
    </location>
</feature>
<feature type="transmembrane region" description="Helical" evidence="8">
    <location>
        <begin position="229"/>
        <end position="247"/>
    </location>
</feature>
<dbReference type="STRING" id="370622.LA66_18445"/>
<evidence type="ECO:0000256" key="8">
    <source>
        <dbReference type="RuleBase" id="RU363041"/>
    </source>
</evidence>
<dbReference type="RefSeq" id="WP_039195501.1">
    <property type="nucleotide sequence ID" value="NZ_JRFJ01000006.1"/>
</dbReference>
<keyword evidence="3" id="KW-0813">Transport</keyword>
<evidence type="ECO:0000313" key="9">
    <source>
        <dbReference type="EMBL" id="KHJ53379.1"/>
    </source>
</evidence>
<gene>
    <name evidence="9" type="ORF">LA66_18445</name>
</gene>
<feature type="transmembrane region" description="Helical" evidence="8">
    <location>
        <begin position="75"/>
        <end position="94"/>
    </location>
</feature>
<organism evidence="9 10">
    <name type="scientific">Aureimonas altamirensis</name>
    <dbReference type="NCBI Taxonomy" id="370622"/>
    <lineage>
        <taxon>Bacteria</taxon>
        <taxon>Pseudomonadati</taxon>
        <taxon>Pseudomonadota</taxon>
        <taxon>Alphaproteobacteria</taxon>
        <taxon>Hyphomicrobiales</taxon>
        <taxon>Aurantimonadaceae</taxon>
        <taxon>Aureimonas</taxon>
    </lineage>
</organism>
<name>A0A0B1PZ46_9HYPH</name>
<evidence type="ECO:0000256" key="1">
    <source>
        <dbReference type="ARBA" id="ARBA00004651"/>
    </source>
</evidence>
<comment type="similarity">
    <text evidence="2 8">Belongs to the 4-toluene sulfonate uptake permease (TSUP) (TC 2.A.102) family.</text>
</comment>
<dbReference type="EMBL" id="JRFJ01000006">
    <property type="protein sequence ID" value="KHJ53379.1"/>
    <property type="molecule type" value="Genomic_DNA"/>
</dbReference>
<dbReference type="OrthoDB" id="554695at2"/>